<reference evidence="4" key="2">
    <citation type="journal article" date="2019" name="Int. J. Syst. Evol. Microbiol.">
        <title>The Global Catalogue of Microorganisms (GCM) 10K type strain sequencing project: providing services to taxonomists for standard genome sequencing and annotation.</title>
        <authorList>
            <consortium name="The Broad Institute Genomics Platform"/>
            <consortium name="The Broad Institute Genome Sequencing Center for Infectious Disease"/>
            <person name="Wu L."/>
            <person name="Ma J."/>
        </authorList>
    </citation>
    <scope>NUCLEOTIDE SEQUENCE [LARGE SCALE GENOMIC DNA]</scope>
    <source>
        <strain evidence="4">JCM 10667</strain>
    </source>
</reference>
<dbReference type="Proteomes" id="UP001501427">
    <property type="component" value="Unassembled WGS sequence"/>
</dbReference>
<reference evidence="1" key="4">
    <citation type="submission" date="2023-12" db="EMBL/GenBank/DDBJ databases">
        <authorList>
            <person name="Sun Q."/>
            <person name="Inoue M."/>
        </authorList>
    </citation>
    <scope>NUCLEOTIDE SEQUENCE</scope>
    <source>
        <strain evidence="1">JCM 10667</strain>
    </source>
</reference>
<gene>
    <name evidence="2" type="ORF">F4557_007240</name>
    <name evidence="1" type="ORF">GCM10009546_69390</name>
</gene>
<dbReference type="EMBL" id="JACHMV010000001">
    <property type="protein sequence ID" value="MBB4778822.1"/>
    <property type="molecule type" value="Genomic_DNA"/>
</dbReference>
<dbReference type="AlphaFoldDB" id="A0A7W7N2B6"/>
<evidence type="ECO:0000313" key="4">
    <source>
        <dbReference type="Proteomes" id="UP001501427"/>
    </source>
</evidence>
<accession>A0A7W7N2B6</accession>
<evidence type="ECO:0008006" key="5">
    <source>
        <dbReference type="Google" id="ProtNLM"/>
    </source>
</evidence>
<dbReference type="EMBL" id="BAAAHD010000090">
    <property type="protein sequence ID" value="GAA0597467.1"/>
    <property type="molecule type" value="Genomic_DNA"/>
</dbReference>
<reference evidence="1" key="1">
    <citation type="journal article" date="2014" name="Int. J. Syst. Evol. Microbiol.">
        <title>Complete genome of a new Firmicutes species belonging to the dominant human colonic microbiota ('Ruminococcus bicirculans') reveals two chromosomes and a selective capacity to utilize plant glucans.</title>
        <authorList>
            <consortium name="NISC Comparative Sequencing Program"/>
            <person name="Wegmann U."/>
            <person name="Louis P."/>
            <person name="Goesmann A."/>
            <person name="Henrissat B."/>
            <person name="Duncan S.H."/>
            <person name="Flint H.J."/>
        </authorList>
    </citation>
    <scope>NUCLEOTIDE SEQUENCE</scope>
    <source>
        <strain evidence="1">JCM 10667</strain>
    </source>
</reference>
<dbReference type="RefSeq" id="WP_184890061.1">
    <property type="nucleotide sequence ID" value="NZ_BAAAHD010000090.1"/>
</dbReference>
<reference evidence="2 3" key="3">
    <citation type="submission" date="2020-08" db="EMBL/GenBank/DDBJ databases">
        <title>Sequencing the genomes of 1000 actinobacteria strains.</title>
        <authorList>
            <person name="Klenk H.-P."/>
        </authorList>
    </citation>
    <scope>NUCLEOTIDE SEQUENCE [LARGE SCALE GENOMIC DNA]</scope>
    <source>
        <strain evidence="2 3">DSM 44772</strain>
    </source>
</reference>
<sequence length="335" mass="37703">MVIRIGIGDVLTSEAAGQKTEAFQALVSAVTSLSSTEGAPTASEVRLELRRITYNGFNLNALGYRRFRDFLTEAEQYGYINIDRARPGDYSLSLAGEPLPDAEPVREIRSDLWRAFIDWTPGKLRFYDIVEDKAIVIPETPAPLEPERFRDARERIGLEPSKFIPISHITLSTQLDWMRQFSIECNDARLRDIFDSALAGDKPAKLFHAVLREVPEQRLRWRRILLQRVRAEVEKWREGNDEIKGLRIDRTPTHADNPTERTVGEISSQSEKGFVHLVSQLAAGSKVKGSAGGKGPISSPSDVETLRSMLHGAIDRMPIEELKAIRLPIGYLLQD</sequence>
<evidence type="ECO:0000313" key="2">
    <source>
        <dbReference type="EMBL" id="MBB4778822.1"/>
    </source>
</evidence>
<evidence type="ECO:0000313" key="1">
    <source>
        <dbReference type="EMBL" id="GAA0597467.1"/>
    </source>
</evidence>
<dbReference type="Proteomes" id="UP000549343">
    <property type="component" value="Unassembled WGS sequence"/>
</dbReference>
<keyword evidence="4" id="KW-1185">Reference proteome</keyword>
<protein>
    <recommendedName>
        <fullName evidence="5">HTH OST-type domain-containing protein</fullName>
    </recommendedName>
</protein>
<evidence type="ECO:0000313" key="3">
    <source>
        <dbReference type="Proteomes" id="UP000549343"/>
    </source>
</evidence>
<name>A0A7W7N2B6_9ACTN</name>
<comment type="caution">
    <text evidence="2">The sequence shown here is derived from an EMBL/GenBank/DDBJ whole genome shotgun (WGS) entry which is preliminary data.</text>
</comment>
<proteinExistence type="predicted"/>
<organism evidence="2 3">
    <name type="scientific">Actinomadura livida</name>
    <dbReference type="NCBI Taxonomy" id="79909"/>
    <lineage>
        <taxon>Bacteria</taxon>
        <taxon>Bacillati</taxon>
        <taxon>Actinomycetota</taxon>
        <taxon>Actinomycetes</taxon>
        <taxon>Streptosporangiales</taxon>
        <taxon>Thermomonosporaceae</taxon>
        <taxon>Actinomadura</taxon>
    </lineage>
</organism>